<evidence type="ECO:0000313" key="2">
    <source>
        <dbReference type="Proteomes" id="UP000826195"/>
    </source>
</evidence>
<dbReference type="Proteomes" id="UP000826195">
    <property type="component" value="Unassembled WGS sequence"/>
</dbReference>
<organism evidence="1 2">
    <name type="scientific">Cotesia glomerata</name>
    <name type="common">Lepidopteran parasitic wasp</name>
    <name type="synonym">Apanteles glomeratus</name>
    <dbReference type="NCBI Taxonomy" id="32391"/>
    <lineage>
        <taxon>Eukaryota</taxon>
        <taxon>Metazoa</taxon>
        <taxon>Ecdysozoa</taxon>
        <taxon>Arthropoda</taxon>
        <taxon>Hexapoda</taxon>
        <taxon>Insecta</taxon>
        <taxon>Pterygota</taxon>
        <taxon>Neoptera</taxon>
        <taxon>Endopterygota</taxon>
        <taxon>Hymenoptera</taxon>
        <taxon>Apocrita</taxon>
        <taxon>Ichneumonoidea</taxon>
        <taxon>Braconidae</taxon>
        <taxon>Microgastrinae</taxon>
        <taxon>Cotesia</taxon>
    </lineage>
</organism>
<protein>
    <submittedName>
        <fullName evidence="1">Uncharacterized protein</fullName>
    </submittedName>
</protein>
<reference evidence="1 2" key="1">
    <citation type="journal article" date="2021" name="J. Hered.">
        <title>A chromosome-level genome assembly of the parasitoid wasp, Cotesia glomerata (Hymenoptera: Braconidae).</title>
        <authorList>
            <person name="Pinto B.J."/>
            <person name="Weis J.J."/>
            <person name="Gamble T."/>
            <person name="Ode P.J."/>
            <person name="Paul R."/>
            <person name="Zaspel J.M."/>
        </authorList>
    </citation>
    <scope>NUCLEOTIDE SEQUENCE [LARGE SCALE GENOMIC DNA]</scope>
    <source>
        <strain evidence="1">CgM1</strain>
    </source>
</reference>
<sequence>MIHIPGRCDPPNRTNALALLPKAYVLSIRSAQNGVVDHDHEDDDDDESIGREEGSIRIGLVKRIGRGTGTRLAWLSGQELRCVIVCRHTKHYTDQCRWYCNTIGNYAPTLSSDLRLGLMY</sequence>
<dbReference type="EMBL" id="JAHXZJ010000001">
    <property type="protein sequence ID" value="KAH0567288.1"/>
    <property type="molecule type" value="Genomic_DNA"/>
</dbReference>
<proteinExistence type="predicted"/>
<accession>A0AAV7IRA5</accession>
<evidence type="ECO:0000313" key="1">
    <source>
        <dbReference type="EMBL" id="KAH0567288.1"/>
    </source>
</evidence>
<gene>
    <name evidence="1" type="ORF">KQX54_008102</name>
</gene>
<dbReference type="AlphaFoldDB" id="A0AAV7IRA5"/>
<comment type="caution">
    <text evidence="1">The sequence shown here is derived from an EMBL/GenBank/DDBJ whole genome shotgun (WGS) entry which is preliminary data.</text>
</comment>
<name>A0AAV7IRA5_COTGL</name>
<keyword evidence="2" id="KW-1185">Reference proteome</keyword>